<evidence type="ECO:0000313" key="1">
    <source>
        <dbReference type="EMBL" id="MBK1868602.1"/>
    </source>
</evidence>
<name>A0ACC5R7K1_9HYPH</name>
<dbReference type="Proteomes" id="UP000616151">
    <property type="component" value="Unassembled WGS sequence"/>
</dbReference>
<protein>
    <submittedName>
        <fullName evidence="1">LacI family DNA-binding transcriptional regulator</fullName>
    </submittedName>
</protein>
<organism evidence="1 2">
    <name type="scientific">Taklimakanibacter albus</name>
    <dbReference type="NCBI Taxonomy" id="2800327"/>
    <lineage>
        <taxon>Bacteria</taxon>
        <taxon>Pseudomonadati</taxon>
        <taxon>Pseudomonadota</taxon>
        <taxon>Alphaproteobacteria</taxon>
        <taxon>Hyphomicrobiales</taxon>
        <taxon>Aestuariivirgaceae</taxon>
        <taxon>Taklimakanibacter</taxon>
    </lineage>
</organism>
<comment type="caution">
    <text evidence="1">The sequence shown here is derived from an EMBL/GenBank/DDBJ whole genome shotgun (WGS) entry which is preliminary data.</text>
</comment>
<reference evidence="1" key="1">
    <citation type="submission" date="2021-01" db="EMBL/GenBank/DDBJ databases">
        <authorList>
            <person name="Sun Q."/>
        </authorList>
    </citation>
    <scope>NUCLEOTIDE SEQUENCE</scope>
    <source>
        <strain evidence="1">YIM B02566</strain>
    </source>
</reference>
<evidence type="ECO:0000313" key="2">
    <source>
        <dbReference type="Proteomes" id="UP000616151"/>
    </source>
</evidence>
<keyword evidence="1" id="KW-0238">DNA-binding</keyword>
<accession>A0ACC5R7K1</accession>
<proteinExistence type="predicted"/>
<keyword evidence="2" id="KW-1185">Reference proteome</keyword>
<gene>
    <name evidence="1" type="ORF">JHL16_19765</name>
</gene>
<dbReference type="EMBL" id="JAENHL010000007">
    <property type="protein sequence ID" value="MBK1868602.1"/>
    <property type="molecule type" value="Genomic_DNA"/>
</dbReference>
<sequence>MATMKDVAKLAGVSVATVSSTLSGRSFVSDELKQRVEAAIRELGYAPNAMASGLKRGTSSLIGLIVPDITNPFFTELVHCIQRRAAEAGFVVLLGVSDDQVAREVELIALMRSHQVAGTIVIPCGGEQDCMNLSRLAAGMPLVAADNAPPGMAVDTVVLDNRMAATLATSHLLSLGHRIIATIAGPPHRFVSHERFVGFTTVLEGKGLSVGADHVKRGDFHVASAREAGLALLQSAPRPTAIFVANNQMLIGTMQAVAEMRLSVPRDVSIIAIDDFPWAAAFTPTLTTVRQPIDALAEAAIERLKLRVGGLQEDPCRVVLAPELVIRQSCRAPLEDA</sequence>